<dbReference type="InParanoid" id="A0A5J5ENK3"/>
<proteinExistence type="predicted"/>
<sequence length="312" mass="33697">MQCTWINLLLGLSTLCAGTLARSNVDPLFPGPSTTSQTQATVAVSDWYGLLRRNVGQMLEKRDQGIRTEADMKNLDLEAWSKDTVQLCAAKLNSTTTVSNPAGIAGCWNIPVLITSTGVFAADLRLFRVAQPTGDWANVDVSTYNISLQYDGSAAIQARNLTQKEILASTEGMPTNAKITKLVDAQFIGNLDQAAITNNPSETELKAMVTPQIFIKALTSSGKAVSTTVNTTDAQFLNGVFANTAALTADQAENAKDTPFVLPGTHIEIVPVGLYFYSAYLAVALAIFGWGTFERAKFRDQYRKRIASQGSR</sequence>
<protein>
    <submittedName>
        <fullName evidence="3">Uncharacterized protein</fullName>
    </submittedName>
</protein>
<keyword evidence="4" id="KW-1185">Reference proteome</keyword>
<dbReference type="EMBL" id="VXIS01000199">
    <property type="protein sequence ID" value="KAA8897422.1"/>
    <property type="molecule type" value="Genomic_DNA"/>
</dbReference>
<name>A0A5J5ENK3_9PEZI</name>
<dbReference type="AlphaFoldDB" id="A0A5J5ENK3"/>
<feature type="transmembrane region" description="Helical" evidence="1">
    <location>
        <begin position="274"/>
        <end position="293"/>
    </location>
</feature>
<dbReference type="OrthoDB" id="2596908at2759"/>
<keyword evidence="2" id="KW-0732">Signal</keyword>
<evidence type="ECO:0000313" key="4">
    <source>
        <dbReference type="Proteomes" id="UP000326924"/>
    </source>
</evidence>
<evidence type="ECO:0000256" key="2">
    <source>
        <dbReference type="SAM" id="SignalP"/>
    </source>
</evidence>
<reference evidence="3 4" key="1">
    <citation type="submission" date="2019-09" db="EMBL/GenBank/DDBJ databases">
        <title>Draft genome of the ectomycorrhizal ascomycete Sphaerosporella brunnea.</title>
        <authorList>
            <consortium name="DOE Joint Genome Institute"/>
            <person name="Benucci G.M."/>
            <person name="Marozzi G."/>
            <person name="Antonielli L."/>
            <person name="Sanchez S."/>
            <person name="Marco P."/>
            <person name="Wang X."/>
            <person name="Falini L.B."/>
            <person name="Barry K."/>
            <person name="Haridas S."/>
            <person name="Lipzen A."/>
            <person name="Labutti K."/>
            <person name="Grigoriev I.V."/>
            <person name="Murat C."/>
            <person name="Martin F."/>
            <person name="Albertini E."/>
            <person name="Donnini D."/>
            <person name="Bonito G."/>
        </authorList>
    </citation>
    <scope>NUCLEOTIDE SEQUENCE [LARGE SCALE GENOMIC DNA]</scope>
    <source>
        <strain evidence="3 4">Sb_GMNB300</strain>
    </source>
</reference>
<keyword evidence="1" id="KW-1133">Transmembrane helix</keyword>
<evidence type="ECO:0000256" key="1">
    <source>
        <dbReference type="SAM" id="Phobius"/>
    </source>
</evidence>
<feature type="signal peptide" evidence="2">
    <location>
        <begin position="1"/>
        <end position="21"/>
    </location>
</feature>
<keyword evidence="1" id="KW-0472">Membrane</keyword>
<evidence type="ECO:0000313" key="3">
    <source>
        <dbReference type="EMBL" id="KAA8897422.1"/>
    </source>
</evidence>
<feature type="chain" id="PRO_5023945600" evidence="2">
    <location>
        <begin position="22"/>
        <end position="312"/>
    </location>
</feature>
<gene>
    <name evidence="3" type="ORF">FN846DRAFT_783302</name>
</gene>
<comment type="caution">
    <text evidence="3">The sequence shown here is derived from an EMBL/GenBank/DDBJ whole genome shotgun (WGS) entry which is preliminary data.</text>
</comment>
<keyword evidence="1" id="KW-0812">Transmembrane</keyword>
<organism evidence="3 4">
    <name type="scientific">Sphaerosporella brunnea</name>
    <dbReference type="NCBI Taxonomy" id="1250544"/>
    <lineage>
        <taxon>Eukaryota</taxon>
        <taxon>Fungi</taxon>
        <taxon>Dikarya</taxon>
        <taxon>Ascomycota</taxon>
        <taxon>Pezizomycotina</taxon>
        <taxon>Pezizomycetes</taxon>
        <taxon>Pezizales</taxon>
        <taxon>Pyronemataceae</taxon>
        <taxon>Sphaerosporella</taxon>
    </lineage>
</organism>
<dbReference type="Proteomes" id="UP000326924">
    <property type="component" value="Unassembled WGS sequence"/>
</dbReference>
<accession>A0A5J5ENK3</accession>